<evidence type="ECO:0000256" key="1">
    <source>
        <dbReference type="ARBA" id="ARBA00000085"/>
    </source>
</evidence>
<proteinExistence type="predicted"/>
<dbReference type="AlphaFoldDB" id="A0A937K1V3"/>
<keyword evidence="5" id="KW-0418">Kinase</keyword>
<dbReference type="SMART" id="SM00387">
    <property type="entry name" value="HATPase_c"/>
    <property type="match status" value="1"/>
</dbReference>
<dbReference type="GO" id="GO:0007234">
    <property type="term" value="P:osmosensory signaling via phosphorelay pathway"/>
    <property type="evidence" value="ECO:0007669"/>
    <property type="project" value="TreeGrafter"/>
</dbReference>
<dbReference type="Gene3D" id="3.30.565.10">
    <property type="entry name" value="Histidine kinase-like ATPase, C-terminal domain"/>
    <property type="match status" value="1"/>
</dbReference>
<dbReference type="Pfam" id="PF02518">
    <property type="entry name" value="HATPase_c"/>
    <property type="match status" value="1"/>
</dbReference>
<dbReference type="PROSITE" id="PS50109">
    <property type="entry name" value="HIS_KIN"/>
    <property type="match status" value="1"/>
</dbReference>
<name>A0A937K1V3_9BACT</name>
<dbReference type="InterPro" id="IPR050351">
    <property type="entry name" value="BphY/WalK/GraS-like"/>
</dbReference>
<dbReference type="PANTHER" id="PTHR42878">
    <property type="entry name" value="TWO-COMPONENT HISTIDINE KINASE"/>
    <property type="match status" value="1"/>
</dbReference>
<organism evidence="7 8">
    <name type="scientific">Fulvivirga sediminis</name>
    <dbReference type="NCBI Taxonomy" id="2803949"/>
    <lineage>
        <taxon>Bacteria</taxon>
        <taxon>Pseudomonadati</taxon>
        <taxon>Bacteroidota</taxon>
        <taxon>Cytophagia</taxon>
        <taxon>Cytophagales</taxon>
        <taxon>Fulvivirgaceae</taxon>
        <taxon>Fulvivirga</taxon>
    </lineage>
</organism>
<dbReference type="EC" id="2.7.13.3" evidence="2"/>
<dbReference type="EMBL" id="JAESIY010000007">
    <property type="protein sequence ID" value="MBL3657102.1"/>
    <property type="molecule type" value="Genomic_DNA"/>
</dbReference>
<keyword evidence="4" id="KW-0808">Transferase</keyword>
<reference evidence="7" key="1">
    <citation type="submission" date="2021-01" db="EMBL/GenBank/DDBJ databases">
        <title>Fulvivirga kasyanovii gen. nov., sp nov., a novel member of the phylum Bacteroidetes isolated from seawater in a mussel farm.</title>
        <authorList>
            <person name="Zhao L.-H."/>
            <person name="Wang Z.-J."/>
        </authorList>
    </citation>
    <scope>NUCLEOTIDE SEQUENCE</scope>
    <source>
        <strain evidence="7">2943</strain>
    </source>
</reference>
<evidence type="ECO:0000256" key="5">
    <source>
        <dbReference type="ARBA" id="ARBA00022777"/>
    </source>
</evidence>
<accession>A0A937K1V3</accession>
<dbReference type="PRINTS" id="PR00344">
    <property type="entry name" value="BCTRLSENSOR"/>
</dbReference>
<comment type="caution">
    <text evidence="7">The sequence shown here is derived from an EMBL/GenBank/DDBJ whole genome shotgun (WGS) entry which is preliminary data.</text>
</comment>
<keyword evidence="3" id="KW-0597">Phosphoprotein</keyword>
<dbReference type="SUPFAM" id="SSF55874">
    <property type="entry name" value="ATPase domain of HSP90 chaperone/DNA topoisomerase II/histidine kinase"/>
    <property type="match status" value="1"/>
</dbReference>
<sequence length="169" mass="19038">MEGLITSILKISQLSYKSITKERISVDSMIYDIIDEVSFPYKKFNPKITINTLLNVYGDTILIGQVFSNIISNALKYSSDKENIQILIQAEECDNHTIYEISDNGIGIDGEKINQVFQPFHRLENKGEYEGSGIGLAIVHKIMELHGGKIWVKSERGKGSTFYFSLPNA</sequence>
<evidence type="ECO:0000259" key="6">
    <source>
        <dbReference type="PROSITE" id="PS50109"/>
    </source>
</evidence>
<protein>
    <recommendedName>
        <fullName evidence="2">histidine kinase</fullName>
        <ecNumber evidence="2">2.7.13.3</ecNumber>
    </recommendedName>
</protein>
<keyword evidence="8" id="KW-1185">Reference proteome</keyword>
<dbReference type="GO" id="GO:0004673">
    <property type="term" value="F:protein histidine kinase activity"/>
    <property type="evidence" value="ECO:0007669"/>
    <property type="project" value="UniProtKB-EC"/>
</dbReference>
<comment type="catalytic activity">
    <reaction evidence="1">
        <text>ATP + protein L-histidine = ADP + protein N-phospho-L-histidine.</text>
        <dbReference type="EC" id="2.7.13.3"/>
    </reaction>
</comment>
<feature type="domain" description="Histidine kinase" evidence="6">
    <location>
        <begin position="1"/>
        <end position="169"/>
    </location>
</feature>
<dbReference type="FunFam" id="3.30.565.10:FF:000006">
    <property type="entry name" value="Sensor histidine kinase WalK"/>
    <property type="match status" value="1"/>
</dbReference>
<evidence type="ECO:0000256" key="3">
    <source>
        <dbReference type="ARBA" id="ARBA00022553"/>
    </source>
</evidence>
<dbReference type="RefSeq" id="WP_202244899.1">
    <property type="nucleotide sequence ID" value="NZ_JAESIY010000007.1"/>
</dbReference>
<dbReference type="InterPro" id="IPR036890">
    <property type="entry name" value="HATPase_C_sf"/>
</dbReference>
<gene>
    <name evidence="7" type="ORF">JL102_13225</name>
</gene>
<evidence type="ECO:0000256" key="2">
    <source>
        <dbReference type="ARBA" id="ARBA00012438"/>
    </source>
</evidence>
<dbReference type="PANTHER" id="PTHR42878:SF15">
    <property type="entry name" value="BACTERIOPHYTOCHROME"/>
    <property type="match status" value="1"/>
</dbReference>
<evidence type="ECO:0000313" key="8">
    <source>
        <dbReference type="Proteomes" id="UP000659388"/>
    </source>
</evidence>
<dbReference type="InterPro" id="IPR005467">
    <property type="entry name" value="His_kinase_dom"/>
</dbReference>
<dbReference type="InterPro" id="IPR004358">
    <property type="entry name" value="Sig_transdc_His_kin-like_C"/>
</dbReference>
<dbReference type="GO" id="GO:0030295">
    <property type="term" value="F:protein kinase activator activity"/>
    <property type="evidence" value="ECO:0007669"/>
    <property type="project" value="TreeGrafter"/>
</dbReference>
<dbReference type="GO" id="GO:0000156">
    <property type="term" value="F:phosphorelay response regulator activity"/>
    <property type="evidence" value="ECO:0007669"/>
    <property type="project" value="TreeGrafter"/>
</dbReference>
<evidence type="ECO:0000256" key="4">
    <source>
        <dbReference type="ARBA" id="ARBA00022679"/>
    </source>
</evidence>
<evidence type="ECO:0000313" key="7">
    <source>
        <dbReference type="EMBL" id="MBL3657102.1"/>
    </source>
</evidence>
<dbReference type="Proteomes" id="UP000659388">
    <property type="component" value="Unassembled WGS sequence"/>
</dbReference>
<dbReference type="InterPro" id="IPR003594">
    <property type="entry name" value="HATPase_dom"/>
</dbReference>